<dbReference type="Proteomes" id="UP000663828">
    <property type="component" value="Unassembled WGS sequence"/>
</dbReference>
<keyword evidence="1" id="KW-0175">Coiled coil</keyword>
<dbReference type="Proteomes" id="UP000663852">
    <property type="component" value="Unassembled WGS sequence"/>
</dbReference>
<evidence type="ECO:0000313" key="4">
    <source>
        <dbReference type="EMBL" id="CAF0951901.1"/>
    </source>
</evidence>
<accession>A0A814D722</accession>
<dbReference type="OrthoDB" id="10032558at2759"/>
<organism evidence="4 6">
    <name type="scientific">Adineta ricciae</name>
    <name type="common">Rotifer</name>
    <dbReference type="NCBI Taxonomy" id="249248"/>
    <lineage>
        <taxon>Eukaryota</taxon>
        <taxon>Metazoa</taxon>
        <taxon>Spiralia</taxon>
        <taxon>Gnathifera</taxon>
        <taxon>Rotifera</taxon>
        <taxon>Eurotatoria</taxon>
        <taxon>Bdelloidea</taxon>
        <taxon>Adinetida</taxon>
        <taxon>Adinetidae</taxon>
        <taxon>Adineta</taxon>
    </lineage>
</organism>
<evidence type="ECO:0000313" key="6">
    <source>
        <dbReference type="Proteomes" id="UP000663852"/>
    </source>
</evidence>
<evidence type="ECO:0000313" key="5">
    <source>
        <dbReference type="Proteomes" id="UP000663828"/>
    </source>
</evidence>
<keyword evidence="5" id="KW-1185">Reference proteome</keyword>
<name>A0A814D722_ADIRI</name>
<reference evidence="4" key="1">
    <citation type="submission" date="2021-02" db="EMBL/GenBank/DDBJ databases">
        <authorList>
            <person name="Nowell W R."/>
        </authorList>
    </citation>
    <scope>NUCLEOTIDE SEQUENCE</scope>
</reference>
<feature type="coiled-coil region" evidence="1">
    <location>
        <begin position="111"/>
        <end position="162"/>
    </location>
</feature>
<dbReference type="EMBL" id="CAJNOR010000545">
    <property type="protein sequence ID" value="CAF0943853.1"/>
    <property type="molecule type" value="Genomic_DNA"/>
</dbReference>
<feature type="region of interest" description="Disordered" evidence="2">
    <location>
        <begin position="203"/>
        <end position="225"/>
    </location>
</feature>
<sequence length="277" mass="33170">MAKHCWIDSCRRRAEAFCAHCSEELCHHHFMEHKDWLQEQLLPMIKQVNIIYSRFQRCDMDQAIFTLNCLSDARHELNQWRSACVRHIDDVYDRALQEITTTLEKRKQETVEQNKQNLDSLSKIRRQLERLLNSGKLAYEKLRIMKIQLNDLKRKETEHNNQPDIRIVTDKIDVNRFVDIIYSRKQQSEEELYREATTRVEISKRNAPQVNPSDDSDEEQRRKRRVTRTYTLKTSVPPPKVSNARITRKLTQVKRHGYQERVAYANEHTRKKIVAEE</sequence>
<evidence type="ECO:0000256" key="1">
    <source>
        <dbReference type="SAM" id="Coils"/>
    </source>
</evidence>
<evidence type="ECO:0000313" key="3">
    <source>
        <dbReference type="EMBL" id="CAF0943853.1"/>
    </source>
</evidence>
<comment type="caution">
    <text evidence="4">The sequence shown here is derived from an EMBL/GenBank/DDBJ whole genome shotgun (WGS) entry which is preliminary data.</text>
</comment>
<proteinExistence type="predicted"/>
<gene>
    <name evidence="4" type="ORF">EDS130_LOCUS12386</name>
    <name evidence="3" type="ORF">XAT740_LOCUS10271</name>
</gene>
<dbReference type="EMBL" id="CAJNOJ010000047">
    <property type="protein sequence ID" value="CAF0951901.1"/>
    <property type="molecule type" value="Genomic_DNA"/>
</dbReference>
<protein>
    <submittedName>
        <fullName evidence="4">Uncharacterized protein</fullName>
    </submittedName>
</protein>
<evidence type="ECO:0000256" key="2">
    <source>
        <dbReference type="SAM" id="MobiDB-lite"/>
    </source>
</evidence>
<dbReference type="AlphaFoldDB" id="A0A814D722"/>